<organism evidence="1 2">
    <name type="scientific">Paraburkholderia strydomiana</name>
    <dbReference type="NCBI Taxonomy" id="1245417"/>
    <lineage>
        <taxon>Bacteria</taxon>
        <taxon>Pseudomonadati</taxon>
        <taxon>Pseudomonadota</taxon>
        <taxon>Betaproteobacteria</taxon>
        <taxon>Burkholderiales</taxon>
        <taxon>Burkholderiaceae</taxon>
        <taxon>Paraburkholderia</taxon>
    </lineage>
</organism>
<accession>A0ABW9EFF0</accession>
<proteinExistence type="predicted"/>
<name>A0ABW9EFF0_9BURK</name>
<reference evidence="1 2" key="1">
    <citation type="journal article" date="2024" name="Chem. Sci.">
        <title>Discovery of megapolipeptins by genome mining of a Burkholderiales bacteria collection.</title>
        <authorList>
            <person name="Paulo B.S."/>
            <person name="Recchia M.J.J."/>
            <person name="Lee S."/>
            <person name="Fergusson C.H."/>
            <person name="Romanowski S.B."/>
            <person name="Hernandez A."/>
            <person name="Krull N."/>
            <person name="Liu D.Y."/>
            <person name="Cavanagh H."/>
            <person name="Bos A."/>
            <person name="Gray C.A."/>
            <person name="Murphy B.T."/>
            <person name="Linington R.G."/>
            <person name="Eustaquio A.S."/>
        </authorList>
    </citation>
    <scope>NUCLEOTIDE SEQUENCE [LARGE SCALE GENOMIC DNA]</scope>
    <source>
        <strain evidence="1 2">RL17-350-BIC-E</strain>
    </source>
</reference>
<evidence type="ECO:0000313" key="1">
    <source>
        <dbReference type="EMBL" id="MFM0717195.1"/>
    </source>
</evidence>
<dbReference type="Proteomes" id="UP001629392">
    <property type="component" value="Unassembled WGS sequence"/>
</dbReference>
<dbReference type="EMBL" id="JAQQCL010000008">
    <property type="protein sequence ID" value="MFM0717195.1"/>
    <property type="molecule type" value="Genomic_DNA"/>
</dbReference>
<gene>
    <name evidence="1" type="ORF">PQQ73_12730</name>
</gene>
<dbReference type="RefSeq" id="WP_408153188.1">
    <property type="nucleotide sequence ID" value="NZ_JAQQCL010000008.1"/>
</dbReference>
<evidence type="ECO:0000313" key="2">
    <source>
        <dbReference type="Proteomes" id="UP001629392"/>
    </source>
</evidence>
<sequence length="41" mass="4945">MWCRHVRGHFVRSFVGEEFADEMIKLDKKFDKPVVLILTHE</sequence>
<comment type="caution">
    <text evidence="1">The sequence shown here is derived from an EMBL/GenBank/DDBJ whole genome shotgun (WGS) entry which is preliminary data.</text>
</comment>
<protein>
    <submittedName>
        <fullName evidence="1">Uncharacterized protein</fullName>
    </submittedName>
</protein>
<keyword evidence="2" id="KW-1185">Reference proteome</keyword>